<proteinExistence type="predicted"/>
<evidence type="ECO:0000313" key="1">
    <source>
        <dbReference type="EMBL" id="GBP83576.1"/>
    </source>
</evidence>
<keyword evidence="2" id="KW-1185">Reference proteome</keyword>
<dbReference type="EMBL" id="BGZK01001626">
    <property type="protein sequence ID" value="GBP83576.1"/>
    <property type="molecule type" value="Genomic_DNA"/>
</dbReference>
<reference evidence="1 2" key="1">
    <citation type="journal article" date="2019" name="Commun. Biol.">
        <title>The bagworm genome reveals a unique fibroin gene that provides high tensile strength.</title>
        <authorList>
            <person name="Kono N."/>
            <person name="Nakamura H."/>
            <person name="Ohtoshi R."/>
            <person name="Tomita M."/>
            <person name="Numata K."/>
            <person name="Arakawa K."/>
        </authorList>
    </citation>
    <scope>NUCLEOTIDE SEQUENCE [LARGE SCALE GENOMIC DNA]</scope>
</reference>
<dbReference type="AlphaFoldDB" id="A0A4C1Z4P8"/>
<accession>A0A4C1Z4P8</accession>
<name>A0A4C1Z4P8_EUMVA</name>
<sequence>MCSLQASPSDLQSGASSGHGAASISLDTNFGELFLALQQNDKHGRDIVYYSEMLLVEANNLNCDFGNFDVKQEPRFDRPVTDKVDTILEKEQDRRISSYDIPKELEIDHKTALIHLEKEKSSTETTPLTEVEATHCEIDVEVSSKAVFVPNVKTTDCYQGELGERSDYEGTFAAIEEAGRCTYCAGSAGERDFGTNEWRAAAGKLCKCEQSEYNASR</sequence>
<dbReference type="Proteomes" id="UP000299102">
    <property type="component" value="Unassembled WGS sequence"/>
</dbReference>
<organism evidence="1 2">
    <name type="scientific">Eumeta variegata</name>
    <name type="common">Bagworm moth</name>
    <name type="synonym">Eumeta japonica</name>
    <dbReference type="NCBI Taxonomy" id="151549"/>
    <lineage>
        <taxon>Eukaryota</taxon>
        <taxon>Metazoa</taxon>
        <taxon>Ecdysozoa</taxon>
        <taxon>Arthropoda</taxon>
        <taxon>Hexapoda</taxon>
        <taxon>Insecta</taxon>
        <taxon>Pterygota</taxon>
        <taxon>Neoptera</taxon>
        <taxon>Endopterygota</taxon>
        <taxon>Lepidoptera</taxon>
        <taxon>Glossata</taxon>
        <taxon>Ditrysia</taxon>
        <taxon>Tineoidea</taxon>
        <taxon>Psychidae</taxon>
        <taxon>Oiketicinae</taxon>
        <taxon>Eumeta</taxon>
    </lineage>
</organism>
<protein>
    <submittedName>
        <fullName evidence="1">Uncharacterized protein</fullName>
    </submittedName>
</protein>
<comment type="caution">
    <text evidence="1">The sequence shown here is derived from an EMBL/GenBank/DDBJ whole genome shotgun (WGS) entry which is preliminary data.</text>
</comment>
<dbReference type="OrthoDB" id="616263at2759"/>
<evidence type="ECO:0000313" key="2">
    <source>
        <dbReference type="Proteomes" id="UP000299102"/>
    </source>
</evidence>
<gene>
    <name evidence="1" type="ORF">EVAR_65664_1</name>
</gene>
<feature type="non-terminal residue" evidence="1">
    <location>
        <position position="217"/>
    </location>
</feature>